<evidence type="ECO:0000313" key="6">
    <source>
        <dbReference type="Proteomes" id="UP000176751"/>
    </source>
</evidence>
<dbReference type="EC" id="3.1.3.12" evidence="4"/>
<reference evidence="5 6" key="1">
    <citation type="journal article" date="2016" name="Nat. Commun.">
        <title>Thousands of microbial genomes shed light on interconnected biogeochemical processes in an aquifer system.</title>
        <authorList>
            <person name="Anantharaman K."/>
            <person name="Brown C.T."/>
            <person name="Hug L.A."/>
            <person name="Sharon I."/>
            <person name="Castelle C.J."/>
            <person name="Probst A.J."/>
            <person name="Thomas B.C."/>
            <person name="Singh A."/>
            <person name="Wilkins M.J."/>
            <person name="Karaoz U."/>
            <person name="Brodie E.L."/>
            <person name="Williams K.H."/>
            <person name="Hubbard S.S."/>
            <person name="Banfield J.F."/>
        </authorList>
    </citation>
    <scope>NUCLEOTIDE SEQUENCE [LARGE SCALE GENOMIC DNA]</scope>
</reference>
<dbReference type="InterPro" id="IPR036412">
    <property type="entry name" value="HAD-like_sf"/>
</dbReference>
<dbReference type="InterPro" id="IPR044651">
    <property type="entry name" value="OTSB-like"/>
</dbReference>
<dbReference type="InterPro" id="IPR003337">
    <property type="entry name" value="Trehalose_PPase"/>
</dbReference>
<evidence type="ECO:0000313" key="5">
    <source>
        <dbReference type="EMBL" id="OGE02407.1"/>
    </source>
</evidence>
<sequence length="265" mass="29884">MDLYNDLDKILALVKKHATKILILDFDGTLAPIRTHPQKANITIKTRNLLQKLSKKRGFYIAILSGRKLQDLKAKIKLPNIIYAGNHGIETEIYGKIYTFPISNKIQSSISEIAKKLGKIIAKFDKAFIEDKGSVLALHYRLVHKRNIPKLLIRFDKIIKPYIKNSAVSVTPGKMVYDICPNINWHKGDFAKFVVKMHTTLSKTKPLVIFIGDDKSDENVFEKLKGAICIKVGTCISSTKAKYSLKDTKEVYKFLNLIGGTSNHG</sequence>
<dbReference type="PANTHER" id="PTHR43768:SF3">
    <property type="entry name" value="TREHALOSE 6-PHOSPHATE PHOSPHATASE"/>
    <property type="match status" value="1"/>
</dbReference>
<accession>A0A1F5HE24</accession>
<keyword evidence="4" id="KW-0460">Magnesium</keyword>
<protein>
    <recommendedName>
        <fullName evidence="4">Trehalose 6-phosphate phosphatase</fullName>
        <ecNumber evidence="4">3.1.3.12</ecNumber>
    </recommendedName>
</protein>
<dbReference type="UniPathway" id="UPA00299"/>
<evidence type="ECO:0000256" key="4">
    <source>
        <dbReference type="RuleBase" id="RU361117"/>
    </source>
</evidence>
<dbReference type="Pfam" id="PF02358">
    <property type="entry name" value="Trehalose_PPase"/>
    <property type="match status" value="1"/>
</dbReference>
<keyword evidence="3 4" id="KW-0378">Hydrolase</keyword>
<dbReference type="InterPro" id="IPR023214">
    <property type="entry name" value="HAD_sf"/>
</dbReference>
<dbReference type="NCBIfam" id="TIGR00685">
    <property type="entry name" value="T6PP"/>
    <property type="match status" value="1"/>
</dbReference>
<comment type="cofactor">
    <cofactor evidence="4">
        <name>Mg(2+)</name>
        <dbReference type="ChEBI" id="CHEBI:18420"/>
    </cofactor>
</comment>
<organism evidence="5 6">
    <name type="scientific">Candidatus Curtissbacteria bacterium RIFOXYA1_FULL_41_14</name>
    <dbReference type="NCBI Taxonomy" id="1797737"/>
    <lineage>
        <taxon>Bacteria</taxon>
        <taxon>Candidatus Curtissiibacteriota</taxon>
    </lineage>
</organism>
<evidence type="ECO:0000256" key="3">
    <source>
        <dbReference type="ARBA" id="ARBA00022801"/>
    </source>
</evidence>
<dbReference type="AlphaFoldDB" id="A0A1F5HE24"/>
<dbReference type="GO" id="GO:0046872">
    <property type="term" value="F:metal ion binding"/>
    <property type="evidence" value="ECO:0007669"/>
    <property type="project" value="UniProtKB-KW"/>
</dbReference>
<keyword evidence="4" id="KW-0479">Metal-binding</keyword>
<dbReference type="Gene3D" id="3.30.70.1020">
    <property type="entry name" value="Trehalose-6-phosphate phosphatase related protein, domain 2"/>
    <property type="match status" value="1"/>
</dbReference>
<dbReference type="EMBL" id="MFCA01000014">
    <property type="protein sequence ID" value="OGE02407.1"/>
    <property type="molecule type" value="Genomic_DNA"/>
</dbReference>
<proteinExistence type="inferred from homology"/>
<evidence type="ECO:0000256" key="1">
    <source>
        <dbReference type="ARBA" id="ARBA00005199"/>
    </source>
</evidence>
<comment type="function">
    <text evidence="4">Removes the phosphate from trehalose 6-phosphate to produce free trehalose.</text>
</comment>
<comment type="caution">
    <text evidence="5">The sequence shown here is derived from an EMBL/GenBank/DDBJ whole genome shotgun (WGS) entry which is preliminary data.</text>
</comment>
<comment type="similarity">
    <text evidence="2 4">Belongs to the trehalose phosphatase family.</text>
</comment>
<dbReference type="Proteomes" id="UP000176751">
    <property type="component" value="Unassembled WGS sequence"/>
</dbReference>
<comment type="pathway">
    <text evidence="1 4">Glycan biosynthesis; trehalose biosynthesis.</text>
</comment>
<evidence type="ECO:0000256" key="2">
    <source>
        <dbReference type="ARBA" id="ARBA00008770"/>
    </source>
</evidence>
<name>A0A1F5HE24_9BACT</name>
<dbReference type="Gene3D" id="3.40.50.1000">
    <property type="entry name" value="HAD superfamily/HAD-like"/>
    <property type="match status" value="1"/>
</dbReference>
<dbReference type="NCBIfam" id="TIGR01484">
    <property type="entry name" value="HAD-SF-IIB"/>
    <property type="match status" value="1"/>
</dbReference>
<dbReference type="SUPFAM" id="SSF56784">
    <property type="entry name" value="HAD-like"/>
    <property type="match status" value="1"/>
</dbReference>
<dbReference type="PANTHER" id="PTHR43768">
    <property type="entry name" value="TREHALOSE 6-PHOSPHATE PHOSPHATASE"/>
    <property type="match status" value="1"/>
</dbReference>
<dbReference type="GO" id="GO:0004805">
    <property type="term" value="F:trehalose-phosphatase activity"/>
    <property type="evidence" value="ECO:0007669"/>
    <property type="project" value="UniProtKB-EC"/>
</dbReference>
<dbReference type="InterPro" id="IPR006379">
    <property type="entry name" value="HAD-SF_hydro_IIB"/>
</dbReference>
<gene>
    <name evidence="5" type="ORF">A2196_03710</name>
</gene>
<dbReference type="STRING" id="1797737.A2196_03710"/>
<dbReference type="GO" id="GO:0005992">
    <property type="term" value="P:trehalose biosynthetic process"/>
    <property type="evidence" value="ECO:0007669"/>
    <property type="project" value="UniProtKB-UniPathway"/>
</dbReference>
<comment type="catalytic activity">
    <reaction evidence="4">
        <text>alpha,alpha-trehalose 6-phosphate + H2O = alpha,alpha-trehalose + phosphate</text>
        <dbReference type="Rhea" id="RHEA:23420"/>
        <dbReference type="ChEBI" id="CHEBI:15377"/>
        <dbReference type="ChEBI" id="CHEBI:16551"/>
        <dbReference type="ChEBI" id="CHEBI:43474"/>
        <dbReference type="ChEBI" id="CHEBI:58429"/>
        <dbReference type="EC" id="3.1.3.12"/>
    </reaction>
</comment>